<dbReference type="PROSITE" id="PS51257">
    <property type="entry name" value="PROKAR_LIPOPROTEIN"/>
    <property type="match status" value="1"/>
</dbReference>
<dbReference type="Proteomes" id="UP000516018">
    <property type="component" value="Chromosome"/>
</dbReference>
<accession>A0A7H0FU98</accession>
<dbReference type="AlphaFoldDB" id="A0A7H0FU98"/>
<dbReference type="EMBL" id="CP060820">
    <property type="protein sequence ID" value="QNP39614.1"/>
    <property type="molecule type" value="Genomic_DNA"/>
</dbReference>
<gene>
    <name evidence="3" type="ORF">H8B22_08725</name>
</gene>
<evidence type="ECO:0000256" key="2">
    <source>
        <dbReference type="SAM" id="SignalP"/>
    </source>
</evidence>
<protein>
    <recommendedName>
        <fullName evidence="5">Lipoprotein</fullName>
    </recommendedName>
</protein>
<feature type="region of interest" description="Disordered" evidence="1">
    <location>
        <begin position="24"/>
        <end position="54"/>
    </location>
</feature>
<name>A0A7H0FU98_9GAMM</name>
<sequence>MRESIASAFSLALLLTACGPASSGSTESSIPQAAQPQLASTAKENRMEANTDESPTVALDRVARKGMAYADFRNEVLALGWQPVVDPQCKVNVAGSDHVALCEGNPDLPSCRACDEIPELSAYSGDARSLSVFRNEAGGLRLEVTGVGELSDWNVAGEESGLQVMSWEVTPEK</sequence>
<evidence type="ECO:0000313" key="3">
    <source>
        <dbReference type="EMBL" id="QNP39614.1"/>
    </source>
</evidence>
<dbReference type="RefSeq" id="WP_187711060.1">
    <property type="nucleotide sequence ID" value="NZ_CP060820.1"/>
</dbReference>
<keyword evidence="2" id="KW-0732">Signal</keyword>
<reference evidence="3 4" key="1">
    <citation type="submission" date="2020-08" db="EMBL/GenBank/DDBJ databases">
        <title>Lysobacter sp. II4 sp. nov., isolated from soil.</title>
        <authorList>
            <person name="Woo C.Y."/>
            <person name="Kim J."/>
        </authorList>
    </citation>
    <scope>NUCLEOTIDE SEQUENCE [LARGE SCALE GENOMIC DNA]</scope>
    <source>
        <strain evidence="3 4">II4</strain>
    </source>
</reference>
<evidence type="ECO:0008006" key="5">
    <source>
        <dbReference type="Google" id="ProtNLM"/>
    </source>
</evidence>
<feature type="compositionally biased region" description="Polar residues" evidence="1">
    <location>
        <begin position="24"/>
        <end position="42"/>
    </location>
</feature>
<keyword evidence="4" id="KW-1185">Reference proteome</keyword>
<feature type="signal peptide" evidence="2">
    <location>
        <begin position="1"/>
        <end position="23"/>
    </location>
</feature>
<dbReference type="KEGG" id="lsx:H8B22_08725"/>
<feature type="chain" id="PRO_5029005553" description="Lipoprotein" evidence="2">
    <location>
        <begin position="24"/>
        <end position="173"/>
    </location>
</feature>
<evidence type="ECO:0000313" key="4">
    <source>
        <dbReference type="Proteomes" id="UP000516018"/>
    </source>
</evidence>
<evidence type="ECO:0000256" key="1">
    <source>
        <dbReference type="SAM" id="MobiDB-lite"/>
    </source>
</evidence>
<proteinExistence type="predicted"/>
<organism evidence="3 4">
    <name type="scientific">Agrilutibacter terrestris</name>
    <dbReference type="NCBI Taxonomy" id="2865112"/>
    <lineage>
        <taxon>Bacteria</taxon>
        <taxon>Pseudomonadati</taxon>
        <taxon>Pseudomonadota</taxon>
        <taxon>Gammaproteobacteria</taxon>
        <taxon>Lysobacterales</taxon>
        <taxon>Lysobacteraceae</taxon>
        <taxon>Agrilutibacter</taxon>
    </lineage>
</organism>